<reference evidence="2 3" key="1">
    <citation type="journal article" date="2024" name="Science">
        <title>Giant polyketide synthase enzymes in the biosynthesis of giant marine polyether toxins.</title>
        <authorList>
            <person name="Fallon T.R."/>
            <person name="Shende V.V."/>
            <person name="Wierzbicki I.H."/>
            <person name="Pendleton A.L."/>
            <person name="Watervoot N.F."/>
            <person name="Auber R.P."/>
            <person name="Gonzalez D.J."/>
            <person name="Wisecaver J.H."/>
            <person name="Moore B.S."/>
        </authorList>
    </citation>
    <scope>NUCLEOTIDE SEQUENCE [LARGE SCALE GENOMIC DNA]</scope>
    <source>
        <strain evidence="2 3">12B1</strain>
    </source>
</reference>
<name>A0AB34J0E6_PRYPA</name>
<organism evidence="2 3">
    <name type="scientific">Prymnesium parvum</name>
    <name type="common">Toxic golden alga</name>
    <dbReference type="NCBI Taxonomy" id="97485"/>
    <lineage>
        <taxon>Eukaryota</taxon>
        <taxon>Haptista</taxon>
        <taxon>Haptophyta</taxon>
        <taxon>Prymnesiophyceae</taxon>
        <taxon>Prymnesiales</taxon>
        <taxon>Prymnesiaceae</taxon>
        <taxon>Prymnesium</taxon>
    </lineage>
</organism>
<dbReference type="AlphaFoldDB" id="A0AB34J0E6"/>
<comment type="caution">
    <text evidence="2">The sequence shown here is derived from an EMBL/GenBank/DDBJ whole genome shotgun (WGS) entry which is preliminary data.</text>
</comment>
<accession>A0AB34J0E6</accession>
<keyword evidence="3" id="KW-1185">Reference proteome</keyword>
<dbReference type="EMBL" id="JBGBPQ010000016">
    <property type="protein sequence ID" value="KAL1508778.1"/>
    <property type="molecule type" value="Genomic_DNA"/>
</dbReference>
<evidence type="ECO:0000313" key="2">
    <source>
        <dbReference type="EMBL" id="KAL1508778.1"/>
    </source>
</evidence>
<proteinExistence type="predicted"/>
<protein>
    <submittedName>
        <fullName evidence="2">Uncharacterized protein</fullName>
    </submittedName>
</protein>
<feature type="signal peptide" evidence="1">
    <location>
        <begin position="1"/>
        <end position="15"/>
    </location>
</feature>
<feature type="chain" id="PRO_5044245716" evidence="1">
    <location>
        <begin position="16"/>
        <end position="87"/>
    </location>
</feature>
<keyword evidence="1" id="KW-0732">Signal</keyword>
<sequence length="87" mass="9431">MPRHHGCRTSPALAVHLALIARGSVQLKGALSTAANVQIWSDEPERICFHVFVGSEAQQELAETPLDHLAAKAQLQFALSDVLRFSA</sequence>
<evidence type="ECO:0000256" key="1">
    <source>
        <dbReference type="SAM" id="SignalP"/>
    </source>
</evidence>
<evidence type="ECO:0000313" key="3">
    <source>
        <dbReference type="Proteomes" id="UP001515480"/>
    </source>
</evidence>
<dbReference type="Proteomes" id="UP001515480">
    <property type="component" value="Unassembled WGS sequence"/>
</dbReference>
<gene>
    <name evidence="2" type="ORF">AB1Y20_004873</name>
</gene>